<evidence type="ECO:0000256" key="8">
    <source>
        <dbReference type="PROSITE-ProRule" id="PRU00169"/>
    </source>
</evidence>
<proteinExistence type="predicted"/>
<dbReference type="SUPFAM" id="SSF52172">
    <property type="entry name" value="CheY-like"/>
    <property type="match status" value="1"/>
</dbReference>
<dbReference type="GO" id="GO:0000160">
    <property type="term" value="P:phosphorelay signal transduction system"/>
    <property type="evidence" value="ECO:0007669"/>
    <property type="project" value="UniProtKB-KW"/>
</dbReference>
<keyword evidence="5" id="KW-0805">Transcription regulation</keyword>
<dbReference type="InterPro" id="IPR027417">
    <property type="entry name" value="P-loop_NTPase"/>
</dbReference>
<gene>
    <name evidence="11" type="ORF">E8A74_19980</name>
</gene>
<keyword evidence="1 8" id="KW-0597">Phosphoprotein</keyword>
<dbReference type="GO" id="GO:0006355">
    <property type="term" value="P:regulation of DNA-templated transcription"/>
    <property type="evidence" value="ECO:0007669"/>
    <property type="project" value="InterPro"/>
</dbReference>
<protein>
    <submittedName>
        <fullName evidence="11">Sigma-54-dependent Fis family transcriptional regulator</fullName>
    </submittedName>
</protein>
<dbReference type="Pfam" id="PF00158">
    <property type="entry name" value="Sigma54_activat"/>
    <property type="match status" value="1"/>
</dbReference>
<dbReference type="InterPro" id="IPR001789">
    <property type="entry name" value="Sig_transdc_resp-reg_receiver"/>
</dbReference>
<dbReference type="InterPro" id="IPR025943">
    <property type="entry name" value="Sigma_54_int_dom_ATP-bd_2"/>
</dbReference>
<dbReference type="RefSeq" id="WP_136930632.1">
    <property type="nucleotide sequence ID" value="NZ_SSMQ01000019.1"/>
</dbReference>
<dbReference type="Gene3D" id="3.40.50.300">
    <property type="entry name" value="P-loop containing nucleotide triphosphate hydrolases"/>
    <property type="match status" value="1"/>
</dbReference>
<dbReference type="Proteomes" id="UP000309215">
    <property type="component" value="Unassembled WGS sequence"/>
</dbReference>
<dbReference type="InterPro" id="IPR025662">
    <property type="entry name" value="Sigma_54_int_dom_ATP-bd_1"/>
</dbReference>
<feature type="domain" description="Response regulatory" evidence="10">
    <location>
        <begin position="13"/>
        <end position="127"/>
    </location>
</feature>
<evidence type="ECO:0000313" key="12">
    <source>
        <dbReference type="Proteomes" id="UP000309215"/>
    </source>
</evidence>
<dbReference type="Pfam" id="PF00072">
    <property type="entry name" value="Response_reg"/>
    <property type="match status" value="1"/>
</dbReference>
<dbReference type="PROSITE" id="PS00676">
    <property type="entry name" value="SIGMA54_INTERACT_2"/>
    <property type="match status" value="1"/>
</dbReference>
<dbReference type="PRINTS" id="PR01590">
    <property type="entry name" value="HTHFIS"/>
</dbReference>
<dbReference type="InterPro" id="IPR003593">
    <property type="entry name" value="AAA+_ATPase"/>
</dbReference>
<dbReference type="CDD" id="cd00009">
    <property type="entry name" value="AAA"/>
    <property type="match status" value="1"/>
</dbReference>
<dbReference type="FunFam" id="3.40.50.300:FF:000006">
    <property type="entry name" value="DNA-binding transcriptional regulator NtrC"/>
    <property type="match status" value="1"/>
</dbReference>
<evidence type="ECO:0000256" key="3">
    <source>
        <dbReference type="ARBA" id="ARBA00022840"/>
    </source>
</evidence>
<keyword evidence="4" id="KW-0902">Two-component regulatory system</keyword>
<keyword evidence="2" id="KW-0547">Nucleotide-binding</keyword>
<reference evidence="11 12" key="1">
    <citation type="submission" date="2019-04" db="EMBL/GenBank/DDBJ databases">
        <authorList>
            <person name="Li Y."/>
            <person name="Wang J."/>
        </authorList>
    </citation>
    <scope>NUCLEOTIDE SEQUENCE [LARGE SCALE GENOMIC DNA]</scope>
    <source>
        <strain evidence="11 12">DSM 14668</strain>
    </source>
</reference>
<dbReference type="InterPro" id="IPR025944">
    <property type="entry name" value="Sigma_54_int_dom_CS"/>
</dbReference>
<dbReference type="InterPro" id="IPR002197">
    <property type="entry name" value="HTH_Fis"/>
</dbReference>
<evidence type="ECO:0000313" key="11">
    <source>
        <dbReference type="EMBL" id="TKD06492.1"/>
    </source>
</evidence>
<dbReference type="GO" id="GO:0043565">
    <property type="term" value="F:sequence-specific DNA binding"/>
    <property type="evidence" value="ECO:0007669"/>
    <property type="project" value="InterPro"/>
</dbReference>
<evidence type="ECO:0000256" key="4">
    <source>
        <dbReference type="ARBA" id="ARBA00023012"/>
    </source>
</evidence>
<dbReference type="Gene3D" id="1.10.8.60">
    <property type="match status" value="1"/>
</dbReference>
<evidence type="ECO:0000256" key="1">
    <source>
        <dbReference type="ARBA" id="ARBA00022553"/>
    </source>
</evidence>
<dbReference type="SMART" id="SM00382">
    <property type="entry name" value="AAA"/>
    <property type="match status" value="1"/>
</dbReference>
<comment type="caution">
    <text evidence="11">The sequence shown here is derived from an EMBL/GenBank/DDBJ whole genome shotgun (WGS) entry which is preliminary data.</text>
</comment>
<dbReference type="InterPro" id="IPR002078">
    <property type="entry name" value="Sigma_54_int"/>
</dbReference>
<evidence type="ECO:0000259" key="10">
    <source>
        <dbReference type="PROSITE" id="PS50110"/>
    </source>
</evidence>
<dbReference type="SMART" id="SM00448">
    <property type="entry name" value="REC"/>
    <property type="match status" value="1"/>
</dbReference>
<dbReference type="PROSITE" id="PS50045">
    <property type="entry name" value="SIGMA54_INTERACT_4"/>
    <property type="match status" value="1"/>
</dbReference>
<dbReference type="InterPro" id="IPR009057">
    <property type="entry name" value="Homeodomain-like_sf"/>
</dbReference>
<sequence length="467" mass="51115">MTDTKIAGKPRARVLVVDDEASARSGLEKLLRQEGYAVDAAADGPSALQIAADRPPDVVVTDLKMPRMDGLELLQKLRATYPGVPVIMVTAFGEVSTAVQAMRSGADDFITKPVDFDALAFSIERVIERTNLKAEAEELRRQLREREGEGFEGLIGSSAALQKVYRVAKQVAPARATVLITGESGTGKGELARAIHKKSPRASGPFITLHCAALAESLLESELFGHERGAFTGADKRRVGRFEQANGGTLFLDEVGEIPPATQVKLLRVLQERTFERVGGNDPVEVDVRLIAATNRDLAKDVHDGRFREDLYYRLHVVHVEMPPLRLRGGDVLLLAMHFLRRFALENKKRIDGVTDRARAKLLAHRWPGNVRELENAIERAVVLCEGTQIDEDDLPIDVAPLPKGGVRIPGATMAEIERFAILSTLDATNGSTAKAAEMLDISVRTIQYRLHEYGVAAKEKEKKGAG</sequence>
<organism evidence="11 12">
    <name type="scientific">Polyangium fumosum</name>
    <dbReference type="NCBI Taxonomy" id="889272"/>
    <lineage>
        <taxon>Bacteria</taxon>
        <taxon>Pseudomonadati</taxon>
        <taxon>Myxococcota</taxon>
        <taxon>Polyangia</taxon>
        <taxon>Polyangiales</taxon>
        <taxon>Polyangiaceae</taxon>
        <taxon>Polyangium</taxon>
    </lineage>
</organism>
<keyword evidence="7" id="KW-0804">Transcription</keyword>
<dbReference type="PANTHER" id="PTHR32071">
    <property type="entry name" value="TRANSCRIPTIONAL REGULATORY PROTEIN"/>
    <property type="match status" value="1"/>
</dbReference>
<keyword evidence="3" id="KW-0067">ATP-binding</keyword>
<feature type="modified residue" description="4-aspartylphosphate" evidence="8">
    <location>
        <position position="62"/>
    </location>
</feature>
<dbReference type="PROSITE" id="PS00675">
    <property type="entry name" value="SIGMA54_INTERACT_1"/>
    <property type="match status" value="1"/>
</dbReference>
<dbReference type="InterPro" id="IPR011006">
    <property type="entry name" value="CheY-like_superfamily"/>
</dbReference>
<accession>A0A4U1JBG9</accession>
<evidence type="ECO:0000256" key="5">
    <source>
        <dbReference type="ARBA" id="ARBA00023015"/>
    </source>
</evidence>
<dbReference type="Gene3D" id="3.40.50.2300">
    <property type="match status" value="1"/>
</dbReference>
<evidence type="ECO:0000256" key="6">
    <source>
        <dbReference type="ARBA" id="ARBA00023125"/>
    </source>
</evidence>
<feature type="domain" description="Sigma-54 factor interaction" evidence="9">
    <location>
        <begin position="154"/>
        <end position="383"/>
    </location>
</feature>
<dbReference type="PROSITE" id="PS00688">
    <property type="entry name" value="SIGMA54_INTERACT_3"/>
    <property type="match status" value="1"/>
</dbReference>
<dbReference type="Pfam" id="PF02954">
    <property type="entry name" value="HTH_8"/>
    <property type="match status" value="1"/>
</dbReference>
<dbReference type="SUPFAM" id="SSF52540">
    <property type="entry name" value="P-loop containing nucleoside triphosphate hydrolases"/>
    <property type="match status" value="1"/>
</dbReference>
<name>A0A4U1JBG9_9BACT</name>
<dbReference type="OrthoDB" id="9763792at2"/>
<evidence type="ECO:0000256" key="7">
    <source>
        <dbReference type="ARBA" id="ARBA00023163"/>
    </source>
</evidence>
<evidence type="ECO:0000259" key="9">
    <source>
        <dbReference type="PROSITE" id="PS50045"/>
    </source>
</evidence>
<dbReference type="Pfam" id="PF25601">
    <property type="entry name" value="AAA_lid_14"/>
    <property type="match status" value="1"/>
</dbReference>
<dbReference type="FunFam" id="3.40.50.2300:FF:000018">
    <property type="entry name" value="DNA-binding transcriptional regulator NtrC"/>
    <property type="match status" value="1"/>
</dbReference>
<dbReference type="PROSITE" id="PS50110">
    <property type="entry name" value="RESPONSE_REGULATORY"/>
    <property type="match status" value="1"/>
</dbReference>
<dbReference type="AlphaFoldDB" id="A0A4U1JBG9"/>
<keyword evidence="6" id="KW-0238">DNA-binding</keyword>
<dbReference type="EMBL" id="SSMQ01000019">
    <property type="protein sequence ID" value="TKD06492.1"/>
    <property type="molecule type" value="Genomic_DNA"/>
</dbReference>
<dbReference type="InterPro" id="IPR058031">
    <property type="entry name" value="AAA_lid_NorR"/>
</dbReference>
<dbReference type="SUPFAM" id="SSF46689">
    <property type="entry name" value="Homeodomain-like"/>
    <property type="match status" value="1"/>
</dbReference>
<dbReference type="GO" id="GO:0005524">
    <property type="term" value="F:ATP binding"/>
    <property type="evidence" value="ECO:0007669"/>
    <property type="project" value="UniProtKB-KW"/>
</dbReference>
<dbReference type="Gene3D" id="1.10.10.60">
    <property type="entry name" value="Homeodomain-like"/>
    <property type="match status" value="1"/>
</dbReference>
<evidence type="ECO:0000256" key="2">
    <source>
        <dbReference type="ARBA" id="ARBA00022741"/>
    </source>
</evidence>
<keyword evidence="12" id="KW-1185">Reference proteome</keyword>